<protein>
    <recommendedName>
        <fullName evidence="1">Rhodanese domain-containing protein</fullName>
    </recommendedName>
</protein>
<name>A0A2A4XG11_9GAMM</name>
<dbReference type="EMBL" id="NVUL01000005">
    <property type="protein sequence ID" value="PCI81434.1"/>
    <property type="molecule type" value="Genomic_DNA"/>
</dbReference>
<dbReference type="PANTHER" id="PTHR45431">
    <property type="entry name" value="RHODANESE-LIKE DOMAIN-CONTAINING PROTEIN 15, CHLOROPLASTIC"/>
    <property type="match status" value="1"/>
</dbReference>
<organism evidence="2 3">
    <name type="scientific">SAR86 cluster bacterium</name>
    <dbReference type="NCBI Taxonomy" id="2030880"/>
    <lineage>
        <taxon>Bacteria</taxon>
        <taxon>Pseudomonadati</taxon>
        <taxon>Pseudomonadota</taxon>
        <taxon>Gammaproteobacteria</taxon>
        <taxon>SAR86 cluster</taxon>
    </lineage>
</organism>
<dbReference type="SUPFAM" id="SSF52821">
    <property type="entry name" value="Rhodanese/Cell cycle control phosphatase"/>
    <property type="match status" value="1"/>
</dbReference>
<feature type="domain" description="Rhodanese" evidence="1">
    <location>
        <begin position="52"/>
        <end position="143"/>
    </location>
</feature>
<dbReference type="PROSITE" id="PS50206">
    <property type="entry name" value="RHODANESE_3"/>
    <property type="match status" value="1"/>
</dbReference>
<dbReference type="Proteomes" id="UP000218767">
    <property type="component" value="Unassembled WGS sequence"/>
</dbReference>
<evidence type="ECO:0000313" key="3">
    <source>
        <dbReference type="Proteomes" id="UP000218767"/>
    </source>
</evidence>
<dbReference type="CDD" id="cd00158">
    <property type="entry name" value="RHOD"/>
    <property type="match status" value="1"/>
</dbReference>
<evidence type="ECO:0000259" key="1">
    <source>
        <dbReference type="PROSITE" id="PS50206"/>
    </source>
</evidence>
<comment type="caution">
    <text evidence="2">The sequence shown here is derived from an EMBL/GenBank/DDBJ whole genome shotgun (WGS) entry which is preliminary data.</text>
</comment>
<dbReference type="SMART" id="SM00450">
    <property type="entry name" value="RHOD"/>
    <property type="match status" value="1"/>
</dbReference>
<dbReference type="Pfam" id="PF00581">
    <property type="entry name" value="Rhodanese"/>
    <property type="match status" value="1"/>
</dbReference>
<evidence type="ECO:0000313" key="2">
    <source>
        <dbReference type="EMBL" id="PCI81434.1"/>
    </source>
</evidence>
<proteinExistence type="predicted"/>
<dbReference type="InterPro" id="IPR052367">
    <property type="entry name" value="Thiosulfate_ST/Rhodanese-like"/>
</dbReference>
<dbReference type="PANTHER" id="PTHR45431:SF3">
    <property type="entry name" value="RHODANESE-LIKE DOMAIN-CONTAINING PROTEIN 15, CHLOROPLASTIC"/>
    <property type="match status" value="1"/>
</dbReference>
<gene>
    <name evidence="2" type="ORF">COB20_01960</name>
</gene>
<dbReference type="Gene3D" id="3.40.250.10">
    <property type="entry name" value="Rhodanese-like domain"/>
    <property type="match status" value="1"/>
</dbReference>
<dbReference type="AlphaFoldDB" id="A0A2A4XG11"/>
<reference evidence="3" key="1">
    <citation type="submission" date="2017-08" db="EMBL/GenBank/DDBJ databases">
        <title>A dynamic microbial community with high functional redundancy inhabits the cold, oxic subseafloor aquifer.</title>
        <authorList>
            <person name="Tully B.J."/>
            <person name="Wheat C.G."/>
            <person name="Glazer B.T."/>
            <person name="Huber J.A."/>
        </authorList>
    </citation>
    <scope>NUCLEOTIDE SEQUENCE [LARGE SCALE GENOMIC DNA]</scope>
</reference>
<dbReference type="InterPro" id="IPR036873">
    <property type="entry name" value="Rhodanese-like_dom_sf"/>
</dbReference>
<accession>A0A2A4XG11</accession>
<dbReference type="InterPro" id="IPR001763">
    <property type="entry name" value="Rhodanese-like_dom"/>
</dbReference>
<sequence length="172" mass="19088">MFELIAAASVSSFFFGLFGVSWESVDEKIEREFPGVESVATDVLLARYEVSDENLPIIIDVREDGEFRVSHLINALHLESAAAISEVIVERGLSKDTEIIVYCSVGYRSASVAADLQERGFTQVLNLEHSLFEWASNGYPMINASGSTDKVHPFNRAWSVLVDDSLHAYPDK</sequence>